<sequence>MSEFPDFVLRWRKSSHSGVDKTDCVEVAALRGARAVAARDSKDPGGPVLAFGVGTWSAFLGCVKDGLFDL</sequence>
<gene>
    <name evidence="2" type="ORF">DZF91_19370</name>
</gene>
<dbReference type="AlphaFoldDB" id="A0A372JJ96"/>
<evidence type="ECO:0000313" key="2">
    <source>
        <dbReference type="EMBL" id="RFU40020.1"/>
    </source>
</evidence>
<accession>A0A372JJ96</accession>
<reference evidence="2 3" key="1">
    <citation type="submission" date="2018-08" db="EMBL/GenBank/DDBJ databases">
        <title>Actinomadura jelena sp. nov., a novel Actinomycete isolated from soil in Chad.</title>
        <authorList>
            <person name="Shi L."/>
        </authorList>
    </citation>
    <scope>NUCLEOTIDE SEQUENCE [LARGE SCALE GENOMIC DNA]</scope>
    <source>
        <strain evidence="2 3">NEAU-G17</strain>
    </source>
</reference>
<dbReference type="OrthoDB" id="3540701at2"/>
<dbReference type="Proteomes" id="UP000261811">
    <property type="component" value="Unassembled WGS sequence"/>
</dbReference>
<dbReference type="EMBL" id="QURH01000313">
    <property type="protein sequence ID" value="RFU40020.1"/>
    <property type="molecule type" value="Genomic_DNA"/>
</dbReference>
<dbReference type="InterPro" id="IPR007278">
    <property type="entry name" value="DUF397"/>
</dbReference>
<evidence type="ECO:0000259" key="1">
    <source>
        <dbReference type="Pfam" id="PF04149"/>
    </source>
</evidence>
<evidence type="ECO:0000313" key="3">
    <source>
        <dbReference type="Proteomes" id="UP000261811"/>
    </source>
</evidence>
<comment type="caution">
    <text evidence="2">The sequence shown here is derived from an EMBL/GenBank/DDBJ whole genome shotgun (WGS) entry which is preliminary data.</text>
</comment>
<dbReference type="RefSeq" id="WP_117358868.1">
    <property type="nucleotide sequence ID" value="NZ_QURH01000313.1"/>
</dbReference>
<keyword evidence="3" id="KW-1185">Reference proteome</keyword>
<organism evidence="2 3">
    <name type="scientific">Actinomadura logoneensis</name>
    <dbReference type="NCBI Taxonomy" id="2293572"/>
    <lineage>
        <taxon>Bacteria</taxon>
        <taxon>Bacillati</taxon>
        <taxon>Actinomycetota</taxon>
        <taxon>Actinomycetes</taxon>
        <taxon>Streptosporangiales</taxon>
        <taxon>Thermomonosporaceae</taxon>
        <taxon>Actinomadura</taxon>
    </lineage>
</organism>
<name>A0A372JJ96_9ACTN</name>
<feature type="domain" description="DUF397" evidence="1">
    <location>
        <begin position="9"/>
        <end position="64"/>
    </location>
</feature>
<proteinExistence type="predicted"/>
<protein>
    <submittedName>
        <fullName evidence="2">DUF397 domain-containing protein</fullName>
    </submittedName>
</protein>
<dbReference type="Pfam" id="PF04149">
    <property type="entry name" value="DUF397"/>
    <property type="match status" value="1"/>
</dbReference>